<protein>
    <submittedName>
        <fullName evidence="10">Methyl-accepting chemotaxis protein</fullName>
    </submittedName>
</protein>
<dbReference type="InterPro" id="IPR003660">
    <property type="entry name" value="HAMP_dom"/>
</dbReference>
<dbReference type="Gene3D" id="6.10.340.10">
    <property type="match status" value="1"/>
</dbReference>
<dbReference type="PANTHER" id="PTHR32089:SF112">
    <property type="entry name" value="LYSOZYME-LIKE PROTEIN-RELATED"/>
    <property type="match status" value="1"/>
</dbReference>
<dbReference type="PROSITE" id="PS50885">
    <property type="entry name" value="HAMP"/>
    <property type="match status" value="1"/>
</dbReference>
<name>A0A1X7LTB4_9BACL</name>
<keyword evidence="7" id="KW-0812">Transmembrane</keyword>
<dbReference type="AlphaFoldDB" id="A0A1X7LTB4"/>
<dbReference type="PANTHER" id="PTHR32089">
    <property type="entry name" value="METHYL-ACCEPTING CHEMOTAXIS PROTEIN MCPB"/>
    <property type="match status" value="1"/>
</dbReference>
<dbReference type="SMART" id="SM00304">
    <property type="entry name" value="HAMP"/>
    <property type="match status" value="1"/>
</dbReference>
<dbReference type="SUPFAM" id="SSF58104">
    <property type="entry name" value="Methyl-accepting chemotaxis protein (MCP) signaling domain"/>
    <property type="match status" value="1"/>
</dbReference>
<evidence type="ECO:0000313" key="11">
    <source>
        <dbReference type="Proteomes" id="UP000193834"/>
    </source>
</evidence>
<feature type="transmembrane region" description="Helical" evidence="7">
    <location>
        <begin position="38"/>
        <end position="56"/>
    </location>
</feature>
<feature type="domain" description="Methyl-accepting transducer" evidence="8">
    <location>
        <begin position="132"/>
        <end position="382"/>
    </location>
</feature>
<dbReference type="CDD" id="cd06225">
    <property type="entry name" value="HAMP"/>
    <property type="match status" value="1"/>
</dbReference>
<sequence>MNRLSALSFRQKLLLGCYSILGLFSLCMLILLLLDASLLVGLIAVVILLAASYPILNMIDRSLSAPIKEISYSAIQVAKGDFSQKLQVNADDVVGDLGHTFNRMVEQLRQILQQTTDLSKHVSDSGRDMYLKNQNMKLVMEQVAASSNELAVGSSEISEDIAGMTESMKEIEDRVASYAHSTKEMNERGIQTLALVHKGRSAIDTQTEGMKRNVEATEQVAETISELARQANGISKITRSISEIAEQTNLLSLNASIEAARAGEHGLGFAIVAQEVRKLAEESSSMTKEVFTLVKGIEQGIQQALVHIKKNEDVVYTQTTMIQETERIFKDIVGSVQFITDQITNFANESDLMLEHARNISGSIENISAITEESAAGTEQVSASMNEQIHSVQSMLESTEELQQKVLQLQRIIQVFKL</sequence>
<dbReference type="PROSITE" id="PS50111">
    <property type="entry name" value="CHEMOTAXIS_TRANSDUC_2"/>
    <property type="match status" value="1"/>
</dbReference>
<dbReference type="Pfam" id="PF00015">
    <property type="entry name" value="MCPsignal"/>
    <property type="match status" value="1"/>
</dbReference>
<dbReference type="SMART" id="SM00283">
    <property type="entry name" value="MA"/>
    <property type="match status" value="1"/>
</dbReference>
<feature type="transmembrane region" description="Helical" evidence="7">
    <location>
        <begin position="12"/>
        <end position="32"/>
    </location>
</feature>
<dbReference type="InterPro" id="IPR004089">
    <property type="entry name" value="MCPsignal_dom"/>
</dbReference>
<dbReference type="Pfam" id="PF00672">
    <property type="entry name" value="HAMP"/>
    <property type="match status" value="1"/>
</dbReference>
<comment type="subcellular location">
    <subcellularLocation>
        <location evidence="1">Cell membrane</location>
    </subcellularLocation>
</comment>
<evidence type="ECO:0000256" key="3">
    <source>
        <dbReference type="ARBA" id="ARBA00023136"/>
    </source>
</evidence>
<dbReference type="STRING" id="1852522.SAMN06295960_4328"/>
<comment type="similarity">
    <text evidence="5">Belongs to the methyl-accepting chemotaxis (MCP) protein family.</text>
</comment>
<accession>A0A1X7LTB4</accession>
<evidence type="ECO:0000259" key="8">
    <source>
        <dbReference type="PROSITE" id="PS50111"/>
    </source>
</evidence>
<evidence type="ECO:0000256" key="5">
    <source>
        <dbReference type="ARBA" id="ARBA00029447"/>
    </source>
</evidence>
<keyword evidence="2" id="KW-1003">Cell membrane</keyword>
<proteinExistence type="inferred from homology"/>
<dbReference type="Gene3D" id="1.10.287.950">
    <property type="entry name" value="Methyl-accepting chemotaxis protein"/>
    <property type="match status" value="1"/>
</dbReference>
<evidence type="ECO:0000256" key="7">
    <source>
        <dbReference type="SAM" id="Phobius"/>
    </source>
</evidence>
<keyword evidence="3 7" id="KW-0472">Membrane</keyword>
<keyword evidence="11" id="KW-1185">Reference proteome</keyword>
<evidence type="ECO:0000313" key="10">
    <source>
        <dbReference type="EMBL" id="SMG57065.1"/>
    </source>
</evidence>
<reference evidence="10 11" key="1">
    <citation type="submission" date="2017-04" db="EMBL/GenBank/DDBJ databases">
        <authorList>
            <person name="Afonso C.L."/>
            <person name="Miller P.J."/>
            <person name="Scott M.A."/>
            <person name="Spackman E."/>
            <person name="Goraichik I."/>
            <person name="Dimitrov K.M."/>
            <person name="Suarez D.L."/>
            <person name="Swayne D.E."/>
        </authorList>
    </citation>
    <scope>NUCLEOTIDE SEQUENCE [LARGE SCALE GENOMIC DNA]</scope>
    <source>
        <strain evidence="10 11">11</strain>
    </source>
</reference>
<dbReference type="GO" id="GO:0005886">
    <property type="term" value="C:plasma membrane"/>
    <property type="evidence" value="ECO:0007669"/>
    <property type="project" value="UniProtKB-SubCell"/>
</dbReference>
<dbReference type="OrthoDB" id="2489132at2"/>
<evidence type="ECO:0000256" key="2">
    <source>
        <dbReference type="ARBA" id="ARBA00022475"/>
    </source>
</evidence>
<dbReference type="Proteomes" id="UP000193834">
    <property type="component" value="Unassembled WGS sequence"/>
</dbReference>
<evidence type="ECO:0000256" key="6">
    <source>
        <dbReference type="PROSITE-ProRule" id="PRU00284"/>
    </source>
</evidence>
<feature type="domain" description="HAMP" evidence="9">
    <location>
        <begin position="61"/>
        <end position="113"/>
    </location>
</feature>
<dbReference type="RefSeq" id="WP_085497914.1">
    <property type="nucleotide sequence ID" value="NZ_FXAZ01000007.1"/>
</dbReference>
<organism evidence="10 11">
    <name type="scientific">Paenibacillus aquistagni</name>
    <dbReference type="NCBI Taxonomy" id="1852522"/>
    <lineage>
        <taxon>Bacteria</taxon>
        <taxon>Bacillati</taxon>
        <taxon>Bacillota</taxon>
        <taxon>Bacilli</taxon>
        <taxon>Bacillales</taxon>
        <taxon>Paenibacillaceae</taxon>
        <taxon>Paenibacillus</taxon>
    </lineage>
</organism>
<dbReference type="GO" id="GO:0007165">
    <property type="term" value="P:signal transduction"/>
    <property type="evidence" value="ECO:0007669"/>
    <property type="project" value="UniProtKB-KW"/>
</dbReference>
<evidence type="ECO:0000256" key="1">
    <source>
        <dbReference type="ARBA" id="ARBA00004236"/>
    </source>
</evidence>
<evidence type="ECO:0000259" key="9">
    <source>
        <dbReference type="PROSITE" id="PS50885"/>
    </source>
</evidence>
<keyword evidence="7" id="KW-1133">Transmembrane helix</keyword>
<keyword evidence="4 6" id="KW-0807">Transducer</keyword>
<evidence type="ECO:0000256" key="4">
    <source>
        <dbReference type="ARBA" id="ARBA00023224"/>
    </source>
</evidence>
<dbReference type="EMBL" id="FXAZ01000007">
    <property type="protein sequence ID" value="SMG57065.1"/>
    <property type="molecule type" value="Genomic_DNA"/>
</dbReference>
<gene>
    <name evidence="10" type="ORF">SAMN06295960_4328</name>
</gene>